<dbReference type="RefSeq" id="WP_353073646.1">
    <property type="nucleotide sequence ID" value="NZ_CP132938.1"/>
</dbReference>
<organism evidence="2">
    <name type="scientific">Tunturiibacter gelidiferens</name>
    <dbReference type="NCBI Taxonomy" id="3069689"/>
    <lineage>
        <taxon>Bacteria</taxon>
        <taxon>Pseudomonadati</taxon>
        <taxon>Acidobacteriota</taxon>
        <taxon>Terriglobia</taxon>
        <taxon>Terriglobales</taxon>
        <taxon>Acidobacteriaceae</taxon>
        <taxon>Tunturiibacter</taxon>
    </lineage>
</organism>
<evidence type="ECO:0000259" key="1">
    <source>
        <dbReference type="SMART" id="SM00849"/>
    </source>
</evidence>
<reference evidence="2" key="1">
    <citation type="submission" date="2023-08" db="EMBL/GenBank/DDBJ databases">
        <authorList>
            <person name="Messyasz A."/>
            <person name="Mannisto M.K."/>
            <person name="Kerkhof L.J."/>
            <person name="Haggblom M."/>
        </authorList>
    </citation>
    <scope>NUCLEOTIDE SEQUENCE</scope>
    <source>
        <strain evidence="2">M8UP39</strain>
    </source>
</reference>
<proteinExistence type="predicted"/>
<feature type="domain" description="Metallo-beta-lactamase" evidence="1">
    <location>
        <begin position="61"/>
        <end position="229"/>
    </location>
</feature>
<dbReference type="InterPro" id="IPR018228">
    <property type="entry name" value="DNase_TatD-rel_CS"/>
</dbReference>
<dbReference type="AlphaFoldDB" id="A0AAU7Z782"/>
<dbReference type="KEGG" id="tgi:RBB81_10415"/>
<dbReference type="InterPro" id="IPR001279">
    <property type="entry name" value="Metallo-B-lactamas"/>
</dbReference>
<sequence>MRTRSFLGISLAVAKTFFCADAYSQGIQYDRTEFVTENVGLNVYVLTGSYGTDPGHPEGAGGRVGVLAGPEGILMVDASYAPLSDKLTASIRKISPSPIRFLVDTHEHPDHTGGNPQFARMGALILAREEVQEQLSQGFPPPVAAAIGTAASGTDPDHLPVLTYGMGEPLKIRMDGETVDLIPIRSAHTDGDTIVRFEKADVMMIGDFYRNYGYPFIDPQHGGTFRGCWRRWMS</sequence>
<protein>
    <submittedName>
        <fullName evidence="2">MBL fold metallo-hydrolase</fullName>
    </submittedName>
</protein>
<dbReference type="SUPFAM" id="SSF56281">
    <property type="entry name" value="Metallo-hydrolase/oxidoreductase"/>
    <property type="match status" value="1"/>
</dbReference>
<dbReference type="EMBL" id="CP132938">
    <property type="protein sequence ID" value="XCB24316.1"/>
    <property type="molecule type" value="Genomic_DNA"/>
</dbReference>
<dbReference type="Gene3D" id="3.60.15.10">
    <property type="entry name" value="Ribonuclease Z/Hydroxyacylglutathione hydrolase-like"/>
    <property type="match status" value="1"/>
</dbReference>
<dbReference type="InterPro" id="IPR036866">
    <property type="entry name" value="RibonucZ/Hydroxyglut_hydro"/>
</dbReference>
<evidence type="ECO:0000313" key="2">
    <source>
        <dbReference type="EMBL" id="XCB24316.1"/>
    </source>
</evidence>
<gene>
    <name evidence="2" type="ORF">RBB81_10415</name>
</gene>
<dbReference type="PROSITE" id="PS01137">
    <property type="entry name" value="TATD_1"/>
    <property type="match status" value="1"/>
</dbReference>
<reference evidence="2" key="2">
    <citation type="journal article" date="2024" name="Environ. Microbiol.">
        <title>Genome analysis and description of Tunturibacter gen. nov. expands the diversity of Terriglobia in tundra soils.</title>
        <authorList>
            <person name="Messyasz A."/>
            <person name="Mannisto M.K."/>
            <person name="Kerkhof L.J."/>
            <person name="Haggblom M.M."/>
        </authorList>
    </citation>
    <scope>NUCLEOTIDE SEQUENCE</scope>
    <source>
        <strain evidence="2">M8UP39</strain>
    </source>
</reference>
<accession>A0AAU7Z782</accession>
<dbReference type="Pfam" id="PF00753">
    <property type="entry name" value="Lactamase_B"/>
    <property type="match status" value="1"/>
</dbReference>
<dbReference type="SMART" id="SM00849">
    <property type="entry name" value="Lactamase_B"/>
    <property type="match status" value="1"/>
</dbReference>
<name>A0AAU7Z782_9BACT</name>